<comment type="caution">
    <text evidence="1">The sequence shown here is derived from an EMBL/GenBank/DDBJ whole genome shotgun (WGS) entry which is preliminary data.</text>
</comment>
<keyword evidence="2" id="KW-1185">Reference proteome</keyword>
<name>A0A0J1BEJ7_RHOIS</name>
<evidence type="ECO:0000313" key="1">
    <source>
        <dbReference type="EMBL" id="KLU04936.1"/>
    </source>
</evidence>
<proteinExistence type="predicted"/>
<dbReference type="EMBL" id="LECT01000025">
    <property type="protein sequence ID" value="KLU04936.1"/>
    <property type="molecule type" value="Genomic_DNA"/>
</dbReference>
<accession>A0A0J1BEJ7</accession>
<dbReference type="STRING" id="595434.RISK_003204"/>
<dbReference type="AlphaFoldDB" id="A0A0J1BEJ7"/>
<sequence>MNSLGFQPKVHSVQITGPSRGATAVGRKCVPTCRRSAAWNRYGFTWGLGLKPEAVECHRSAVQMGKVWWMAPNGRTGQGAIFTGLPHFRPGWGNRP</sequence>
<protein>
    <submittedName>
        <fullName evidence="1">Uncharacterized protein</fullName>
    </submittedName>
</protein>
<dbReference type="Proteomes" id="UP000036367">
    <property type="component" value="Unassembled WGS sequence"/>
</dbReference>
<evidence type="ECO:0000313" key="2">
    <source>
        <dbReference type="Proteomes" id="UP000036367"/>
    </source>
</evidence>
<organism evidence="1 2">
    <name type="scientific">Rhodopirellula islandica</name>
    <dbReference type="NCBI Taxonomy" id="595434"/>
    <lineage>
        <taxon>Bacteria</taxon>
        <taxon>Pseudomonadati</taxon>
        <taxon>Planctomycetota</taxon>
        <taxon>Planctomycetia</taxon>
        <taxon>Pirellulales</taxon>
        <taxon>Pirellulaceae</taxon>
        <taxon>Rhodopirellula</taxon>
    </lineage>
</organism>
<reference evidence="1" key="1">
    <citation type="submission" date="2015-05" db="EMBL/GenBank/DDBJ databases">
        <title>Permanent draft genome of Rhodopirellula islandicus K833.</title>
        <authorList>
            <person name="Kizina J."/>
            <person name="Richter M."/>
            <person name="Glockner F.O."/>
            <person name="Harder J."/>
        </authorList>
    </citation>
    <scope>NUCLEOTIDE SEQUENCE [LARGE SCALE GENOMIC DNA]</scope>
    <source>
        <strain evidence="1">K833</strain>
    </source>
</reference>
<gene>
    <name evidence="1" type="ORF">RISK_003204</name>
</gene>